<keyword evidence="3" id="KW-1185">Reference proteome</keyword>
<dbReference type="Pfam" id="PF07791">
    <property type="entry name" value="Imm11"/>
    <property type="match status" value="1"/>
</dbReference>
<evidence type="ECO:0000259" key="1">
    <source>
        <dbReference type="Pfam" id="PF07791"/>
    </source>
</evidence>
<reference evidence="2 3" key="1">
    <citation type="submission" date="2022-08" db="EMBL/GenBank/DDBJ databases">
        <title>Whole genome sequencing-based tracing of a 2022 introduction and outbreak of Xanthomonas hortorum pv. pelargonii.</title>
        <authorList>
            <person name="Iruegas-Bocardo F."/>
            <person name="Weisberg A.K."/>
            <person name="Riutta E.R."/>
            <person name="Kilday K."/>
            <person name="Bonkowski J.C."/>
            <person name="Creswell T."/>
            <person name="Daughtrey M.L."/>
            <person name="Rane K."/>
            <person name="Grunwald N.J."/>
            <person name="Chang J.H."/>
            <person name="Putnam M.L."/>
        </authorList>
    </citation>
    <scope>NUCLEOTIDE SEQUENCE [LARGE SCALE GENOMIC DNA]</scope>
    <source>
        <strain evidence="2 3">22-323</strain>
    </source>
</reference>
<sequence length="220" mass="23942">MEAAMNDQIAIPVTIPSVSHKGEFFVLEPSLWGNGKVPGIEIANEKKLRLPGSFIVEPPNGDPGQYPEKPHLIHVPALGGMPRDFENLFGIWIVSEALKRVFESIDPKGFAFAACDFTLADGSPGPQRYLCDVVRSLDALDEDASRVKIKYERDHQSGEDIKFYSASGGASLAFKHEVVGAAHVFRQLRLGTDAICDRVLADALNATNLDGVKIRDAADL</sequence>
<dbReference type="EMBL" id="CP103836">
    <property type="protein sequence ID" value="WOB51230.1"/>
    <property type="molecule type" value="Genomic_DNA"/>
</dbReference>
<gene>
    <name evidence="2" type="ORF">NYR97_07610</name>
</gene>
<feature type="domain" description="Immunity MXAN-0049 protein" evidence="1">
    <location>
        <begin position="23"/>
        <end position="219"/>
    </location>
</feature>
<dbReference type="Proteomes" id="UP001302716">
    <property type="component" value="Chromosome"/>
</dbReference>
<accession>A0AAU0BG89</accession>
<evidence type="ECO:0000313" key="3">
    <source>
        <dbReference type="Proteomes" id="UP001302716"/>
    </source>
</evidence>
<evidence type="ECO:0000313" key="2">
    <source>
        <dbReference type="EMBL" id="WOB51230.1"/>
    </source>
</evidence>
<name>A0AAU0BG89_9XANT</name>
<dbReference type="RefSeq" id="WP_316697368.1">
    <property type="nucleotide sequence ID" value="NZ_CP103836.1"/>
</dbReference>
<dbReference type="AlphaFoldDB" id="A0AAU0BG89"/>
<protein>
    <submittedName>
        <fullName evidence="2">DUF1629 domain-containing protein</fullName>
    </submittedName>
</protein>
<organism evidence="2 3">
    <name type="scientific">Xanthomonas hydrangeae</name>
    <dbReference type="NCBI Taxonomy" id="2775159"/>
    <lineage>
        <taxon>Bacteria</taxon>
        <taxon>Pseudomonadati</taxon>
        <taxon>Pseudomonadota</taxon>
        <taxon>Gammaproteobacteria</taxon>
        <taxon>Lysobacterales</taxon>
        <taxon>Lysobacteraceae</taxon>
        <taxon>Xanthomonas</taxon>
    </lineage>
</organism>
<dbReference type="InterPro" id="IPR012433">
    <property type="entry name" value="Imm11"/>
</dbReference>
<proteinExistence type="predicted"/>